<accession>A0ABS3ZJD6</accession>
<sequence>MFIIVLLGVLFNKLSPVVLWAGKGKLFGSIFLILCMIGSFCISRTFQMNQGILWGALLGSVFTGIFVIGSRFGLDILNLYEMIVKNQRSAFLGTLGQINVVSSFFCIFIPFWLGCYLYSRERTSKILFGVALFLVLTAGLCSNSDSIFPGIAGVYLFYLFFAFVDIESLSAYFQCGGLLFLSMSSVGFLTYLAKQKLHFTVKWDILQQKLFGNVLLWLIIAIILAVCSVVLKKAGKNYTLAKLRTIFSGILAVLIVAGIGFVIMSKGRLNGVAVVQKYLVFDDSWGSNRGYVWKRTIDLFGHLPLWKKLIGCGMGMFPSFFEVFHTDSMKQLGYYFVDAHNEGLQFLVTTGIVGLVSYFGIIITTLIKNLSFVKKGKQESELSVIVPAILFVWLIQGLVNSPNVFITPYLFLFLGIGQNIVAEKGKS</sequence>
<feature type="transmembrane region" description="Helical" evidence="1">
    <location>
        <begin position="125"/>
        <end position="141"/>
    </location>
</feature>
<name>A0ABS3ZJD6_9FIRM</name>
<keyword evidence="3" id="KW-1185">Reference proteome</keyword>
<feature type="transmembrane region" description="Helical" evidence="1">
    <location>
        <begin position="26"/>
        <end position="46"/>
    </location>
</feature>
<feature type="transmembrane region" description="Helical" evidence="1">
    <location>
        <begin position="171"/>
        <end position="191"/>
    </location>
</feature>
<evidence type="ECO:0000256" key="1">
    <source>
        <dbReference type="SAM" id="Phobius"/>
    </source>
</evidence>
<keyword evidence="2" id="KW-0436">Ligase</keyword>
<evidence type="ECO:0000313" key="3">
    <source>
        <dbReference type="Proteomes" id="UP001315001"/>
    </source>
</evidence>
<keyword evidence="1" id="KW-0812">Transmembrane</keyword>
<dbReference type="Proteomes" id="UP001315001">
    <property type="component" value="Unassembled WGS sequence"/>
</dbReference>
<feature type="transmembrane region" description="Helical" evidence="1">
    <location>
        <begin position="211"/>
        <end position="231"/>
    </location>
</feature>
<feature type="transmembrane region" description="Helical" evidence="1">
    <location>
        <begin position="344"/>
        <end position="370"/>
    </location>
</feature>
<reference evidence="2 3" key="1">
    <citation type="submission" date="2021-02" db="EMBL/GenBank/DDBJ databases">
        <title>Lactate utilizing bacteria of the human gut.</title>
        <authorList>
            <person name="Sheridan P.O."/>
        </authorList>
    </citation>
    <scope>NUCLEOTIDE SEQUENCE [LARGE SCALE GENOMIC DNA]</scope>
    <source>
        <strain evidence="2 3">HTF-83D</strain>
    </source>
</reference>
<dbReference type="GO" id="GO:0016874">
    <property type="term" value="F:ligase activity"/>
    <property type="evidence" value="ECO:0007669"/>
    <property type="project" value="UniProtKB-KW"/>
</dbReference>
<protein>
    <submittedName>
        <fullName evidence="2">O-antigen ligase family protein</fullName>
    </submittedName>
</protein>
<feature type="transmembrane region" description="Helical" evidence="1">
    <location>
        <begin position="94"/>
        <end position="118"/>
    </location>
</feature>
<proteinExistence type="predicted"/>
<gene>
    <name evidence="2" type="ORF">JYQ75_08510</name>
</gene>
<feature type="transmembrane region" description="Helical" evidence="1">
    <location>
        <begin position="53"/>
        <end position="74"/>
    </location>
</feature>
<keyword evidence="1" id="KW-1133">Transmembrane helix</keyword>
<keyword evidence="1" id="KW-0472">Membrane</keyword>
<feature type="transmembrane region" description="Helical" evidence="1">
    <location>
        <begin position="382"/>
        <end position="399"/>
    </location>
</feature>
<organism evidence="2 3">
    <name type="scientific">Anaerobutyricum soehngenii</name>
    <dbReference type="NCBI Taxonomy" id="105843"/>
    <lineage>
        <taxon>Bacteria</taxon>
        <taxon>Bacillati</taxon>
        <taxon>Bacillota</taxon>
        <taxon>Clostridia</taxon>
        <taxon>Lachnospirales</taxon>
        <taxon>Lachnospiraceae</taxon>
        <taxon>Anaerobutyricum</taxon>
    </lineage>
</organism>
<feature type="transmembrane region" description="Helical" evidence="1">
    <location>
        <begin position="405"/>
        <end position="422"/>
    </location>
</feature>
<comment type="caution">
    <text evidence="2">The sequence shown here is derived from an EMBL/GenBank/DDBJ whole genome shotgun (WGS) entry which is preliminary data.</text>
</comment>
<dbReference type="PANTHER" id="PTHR37422:SF13">
    <property type="entry name" value="LIPOPOLYSACCHARIDE BIOSYNTHESIS PROTEIN PA4999-RELATED"/>
    <property type="match status" value="1"/>
</dbReference>
<dbReference type="EMBL" id="JAFIQO010000117">
    <property type="protein sequence ID" value="MBP0057433.1"/>
    <property type="molecule type" value="Genomic_DNA"/>
</dbReference>
<feature type="transmembrane region" description="Helical" evidence="1">
    <location>
        <begin position="243"/>
        <end position="264"/>
    </location>
</feature>
<dbReference type="InterPro" id="IPR051533">
    <property type="entry name" value="WaaL-like"/>
</dbReference>
<feature type="transmembrane region" description="Helical" evidence="1">
    <location>
        <begin position="147"/>
        <end position="164"/>
    </location>
</feature>
<dbReference type="RefSeq" id="WP_209293575.1">
    <property type="nucleotide sequence ID" value="NZ_JAFIQO010000117.1"/>
</dbReference>
<evidence type="ECO:0000313" key="2">
    <source>
        <dbReference type="EMBL" id="MBP0057433.1"/>
    </source>
</evidence>
<dbReference type="PANTHER" id="PTHR37422">
    <property type="entry name" value="TEICHURONIC ACID BIOSYNTHESIS PROTEIN TUAE"/>
    <property type="match status" value="1"/>
</dbReference>